<comment type="caution">
    <text evidence="2">The sequence shown here is derived from an EMBL/GenBank/DDBJ whole genome shotgun (WGS) entry which is preliminary data.</text>
</comment>
<accession>A0A7J6TJ25</accession>
<evidence type="ECO:0000256" key="1">
    <source>
        <dbReference type="SAM" id="SignalP"/>
    </source>
</evidence>
<evidence type="ECO:0000313" key="2">
    <source>
        <dbReference type="EMBL" id="KAF4744682.1"/>
    </source>
</evidence>
<evidence type="ECO:0000313" key="3">
    <source>
        <dbReference type="Proteomes" id="UP000574390"/>
    </source>
</evidence>
<protein>
    <recommendedName>
        <fullName evidence="4">Immunoglobulin super DCC subclass member</fullName>
    </recommendedName>
</protein>
<dbReference type="EMBL" id="JABANM010007187">
    <property type="protein sequence ID" value="KAF4744682.1"/>
    <property type="molecule type" value="Genomic_DNA"/>
</dbReference>
<feature type="signal peptide" evidence="1">
    <location>
        <begin position="1"/>
        <end position="22"/>
    </location>
</feature>
<gene>
    <name evidence="2" type="ORF">FOZ62_028539</name>
</gene>
<keyword evidence="1" id="KW-0732">Signal</keyword>
<evidence type="ECO:0008006" key="4">
    <source>
        <dbReference type="Google" id="ProtNLM"/>
    </source>
</evidence>
<dbReference type="Proteomes" id="UP000574390">
    <property type="component" value="Unassembled WGS sequence"/>
</dbReference>
<reference evidence="2 3" key="1">
    <citation type="submission" date="2020-04" db="EMBL/GenBank/DDBJ databases">
        <title>Perkinsus olseni comparative genomics.</title>
        <authorList>
            <person name="Bogema D.R."/>
        </authorList>
    </citation>
    <scope>NUCLEOTIDE SEQUENCE [LARGE SCALE GENOMIC DNA]</scope>
    <source>
        <strain evidence="2">ATCC PRA-205</strain>
    </source>
</reference>
<proteinExistence type="predicted"/>
<organism evidence="2 3">
    <name type="scientific">Perkinsus olseni</name>
    <name type="common">Perkinsus atlanticus</name>
    <dbReference type="NCBI Taxonomy" id="32597"/>
    <lineage>
        <taxon>Eukaryota</taxon>
        <taxon>Sar</taxon>
        <taxon>Alveolata</taxon>
        <taxon>Perkinsozoa</taxon>
        <taxon>Perkinsea</taxon>
        <taxon>Perkinsida</taxon>
        <taxon>Perkinsidae</taxon>
        <taxon>Perkinsus</taxon>
    </lineage>
</organism>
<feature type="chain" id="PRO_5029858436" description="Immunoglobulin super DCC subclass member" evidence="1">
    <location>
        <begin position="23"/>
        <end position="107"/>
    </location>
</feature>
<sequence>MRFLVNALVVTLVAADSACTAADRTVMANDHFPGVLWQCSEDALLTPKKVIPPCLKKDCGLSEGCAECFGDFDCAKCMDDHNCNKALLECTGLDKLFPPPTEKYSKC</sequence>
<dbReference type="AlphaFoldDB" id="A0A7J6TJ25"/>
<name>A0A7J6TJ25_PEROL</name>